<accession>A0A3R6I2D8</accession>
<sequence length="267" mass="30940">MVCCVNEKWGLERGDDIHETGARHKSLEEHNRELHRENKSLEEELETKRRAVKGLTTMIENLTRRQEEIQSQIAELEAQQQESDSNKEDILRQIKFLNQTLTEIRINLREKRGRLDQVNQELDSLKSTYNAKLKGLDAIMKKDNVMINYINRDAEIILKASIFDQVLYEAVKICREIPEADTMAEDSFIDDRNNFRWKDVLSTGLRVFIAGIDGATGVAQVSGGGGTSNDMPWRDKDEDFLDWARRAMRYAHAKHYPGNRFKRSLSK</sequence>
<dbReference type="EMBL" id="QRNO01000020">
    <property type="protein sequence ID" value="RHK51143.1"/>
    <property type="molecule type" value="Genomic_DNA"/>
</dbReference>
<evidence type="ECO:0008006" key="4">
    <source>
        <dbReference type="Google" id="ProtNLM"/>
    </source>
</evidence>
<evidence type="ECO:0000313" key="3">
    <source>
        <dbReference type="Proteomes" id="UP000286598"/>
    </source>
</evidence>
<dbReference type="AlphaFoldDB" id="A0A3R6I2D8"/>
<keyword evidence="3" id="KW-1185">Reference proteome</keyword>
<evidence type="ECO:0000256" key="1">
    <source>
        <dbReference type="SAM" id="Coils"/>
    </source>
</evidence>
<gene>
    <name evidence="2" type="ORF">DW060_05465</name>
</gene>
<organism evidence="2 3">
    <name type="scientific">Leyella stercorea</name>
    <dbReference type="NCBI Taxonomy" id="363265"/>
    <lineage>
        <taxon>Bacteria</taxon>
        <taxon>Pseudomonadati</taxon>
        <taxon>Bacteroidota</taxon>
        <taxon>Bacteroidia</taxon>
        <taxon>Bacteroidales</taxon>
        <taxon>Prevotellaceae</taxon>
        <taxon>Leyella</taxon>
    </lineage>
</organism>
<evidence type="ECO:0000313" key="2">
    <source>
        <dbReference type="EMBL" id="RHK51143.1"/>
    </source>
</evidence>
<reference evidence="2 3" key="1">
    <citation type="submission" date="2018-08" db="EMBL/GenBank/DDBJ databases">
        <title>A genome reference for cultivated species of the human gut microbiota.</title>
        <authorList>
            <person name="Zou Y."/>
            <person name="Xue W."/>
            <person name="Luo G."/>
        </authorList>
    </citation>
    <scope>NUCLEOTIDE SEQUENCE [LARGE SCALE GENOMIC DNA]</scope>
    <source>
        <strain evidence="2 3">AF42-9</strain>
    </source>
</reference>
<feature type="coiled-coil region" evidence="1">
    <location>
        <begin position="24"/>
        <end position="128"/>
    </location>
</feature>
<name>A0A3R6I2D8_9BACT</name>
<protein>
    <recommendedName>
        <fullName evidence="4">Recombinase</fullName>
    </recommendedName>
</protein>
<dbReference type="Proteomes" id="UP000286598">
    <property type="component" value="Unassembled WGS sequence"/>
</dbReference>
<comment type="caution">
    <text evidence="2">The sequence shown here is derived from an EMBL/GenBank/DDBJ whole genome shotgun (WGS) entry which is preliminary data.</text>
</comment>
<proteinExistence type="predicted"/>
<keyword evidence="1" id="KW-0175">Coiled coil</keyword>
<dbReference type="Gene3D" id="1.10.287.1490">
    <property type="match status" value="1"/>
</dbReference>